<dbReference type="PROSITE" id="PS50158">
    <property type="entry name" value="ZF_CCHC"/>
    <property type="match status" value="1"/>
</dbReference>
<accession>A0A0B1S374</accession>
<dbReference type="Gene3D" id="4.10.60.10">
    <property type="entry name" value="Zinc finger, CCHC-type"/>
    <property type="match status" value="1"/>
</dbReference>
<feature type="region of interest" description="Disordered" evidence="2">
    <location>
        <begin position="132"/>
        <end position="168"/>
    </location>
</feature>
<gene>
    <name evidence="4" type="ORF">OESDEN_22033</name>
</gene>
<dbReference type="GO" id="GO:0003676">
    <property type="term" value="F:nucleic acid binding"/>
    <property type="evidence" value="ECO:0007669"/>
    <property type="project" value="InterPro"/>
</dbReference>
<evidence type="ECO:0000256" key="2">
    <source>
        <dbReference type="SAM" id="MobiDB-lite"/>
    </source>
</evidence>
<feature type="compositionally biased region" description="Basic and acidic residues" evidence="2">
    <location>
        <begin position="132"/>
        <end position="142"/>
    </location>
</feature>
<evidence type="ECO:0000256" key="1">
    <source>
        <dbReference type="PROSITE-ProRule" id="PRU00047"/>
    </source>
</evidence>
<protein>
    <submittedName>
        <fullName evidence="4">Zinc knuckle</fullName>
    </submittedName>
</protein>
<keyword evidence="5" id="KW-1185">Reference proteome</keyword>
<sequence>MIERRSLTTMIKRCRRSRRSELERSTGEARSPMQRRHRKDEKGETGRIPAIAELHDMKIRPNHDMAEFCVALKKAEKAYDEVKQLALSIELAKKLYGSTETPKVERRMEWKQRMSYCKRGNIAIEPREVRDFDRREQSERQNKGTMGVLPMPREAGTQRQDVRAGERMGSNETRKCFNCSKYGHIAKDCPQKKIHVRELKEEPTEQEMPRNIMNALDKACSLGVRTVCMKKGNQSLVGNKISPEVAMLNMKISAMLDTGSMISIIPVGLIAEAKKRGLTL</sequence>
<dbReference type="GO" id="GO:0019899">
    <property type="term" value="F:enzyme binding"/>
    <property type="evidence" value="ECO:0007669"/>
    <property type="project" value="UniProtKB-ARBA"/>
</dbReference>
<feature type="domain" description="CCHC-type" evidence="3">
    <location>
        <begin position="174"/>
        <end position="191"/>
    </location>
</feature>
<evidence type="ECO:0000259" key="3">
    <source>
        <dbReference type="PROSITE" id="PS50158"/>
    </source>
</evidence>
<keyword evidence="1" id="KW-0479">Metal-binding</keyword>
<dbReference type="GO" id="GO:0005737">
    <property type="term" value="C:cytoplasm"/>
    <property type="evidence" value="ECO:0007669"/>
    <property type="project" value="UniProtKB-ARBA"/>
</dbReference>
<evidence type="ECO:0000313" key="5">
    <source>
        <dbReference type="Proteomes" id="UP000053660"/>
    </source>
</evidence>
<dbReference type="GO" id="GO:0008270">
    <property type="term" value="F:zinc ion binding"/>
    <property type="evidence" value="ECO:0007669"/>
    <property type="project" value="UniProtKB-KW"/>
</dbReference>
<dbReference type="SMART" id="SM00343">
    <property type="entry name" value="ZnF_C2HC"/>
    <property type="match status" value="1"/>
</dbReference>
<feature type="region of interest" description="Disordered" evidence="2">
    <location>
        <begin position="13"/>
        <end position="47"/>
    </location>
</feature>
<dbReference type="InterPro" id="IPR036875">
    <property type="entry name" value="Znf_CCHC_sf"/>
</dbReference>
<dbReference type="InterPro" id="IPR001878">
    <property type="entry name" value="Znf_CCHC"/>
</dbReference>
<evidence type="ECO:0000313" key="4">
    <source>
        <dbReference type="EMBL" id="KHJ78346.1"/>
    </source>
</evidence>
<name>A0A0B1S374_OESDE</name>
<dbReference type="SUPFAM" id="SSF57756">
    <property type="entry name" value="Retrovirus zinc finger-like domains"/>
    <property type="match status" value="1"/>
</dbReference>
<dbReference type="EMBL" id="KN609864">
    <property type="protein sequence ID" value="KHJ78346.1"/>
    <property type="molecule type" value="Genomic_DNA"/>
</dbReference>
<dbReference type="OrthoDB" id="5860093at2759"/>
<keyword evidence="1" id="KW-0863">Zinc-finger</keyword>
<reference evidence="4 5" key="1">
    <citation type="submission" date="2014-03" db="EMBL/GenBank/DDBJ databases">
        <title>Draft genome of the hookworm Oesophagostomum dentatum.</title>
        <authorList>
            <person name="Mitreva M."/>
        </authorList>
    </citation>
    <scope>NUCLEOTIDE SEQUENCE [LARGE SCALE GENOMIC DNA]</scope>
    <source>
        <strain evidence="4 5">OD-Hann</strain>
    </source>
</reference>
<dbReference type="Pfam" id="PF00098">
    <property type="entry name" value="zf-CCHC"/>
    <property type="match status" value="1"/>
</dbReference>
<dbReference type="AlphaFoldDB" id="A0A0B1S374"/>
<keyword evidence="1" id="KW-0862">Zinc</keyword>
<proteinExistence type="predicted"/>
<dbReference type="Proteomes" id="UP000053660">
    <property type="component" value="Unassembled WGS sequence"/>
</dbReference>
<organism evidence="4 5">
    <name type="scientific">Oesophagostomum dentatum</name>
    <name type="common">Nodular worm</name>
    <dbReference type="NCBI Taxonomy" id="61180"/>
    <lineage>
        <taxon>Eukaryota</taxon>
        <taxon>Metazoa</taxon>
        <taxon>Ecdysozoa</taxon>
        <taxon>Nematoda</taxon>
        <taxon>Chromadorea</taxon>
        <taxon>Rhabditida</taxon>
        <taxon>Rhabditina</taxon>
        <taxon>Rhabditomorpha</taxon>
        <taxon>Strongyloidea</taxon>
        <taxon>Strongylidae</taxon>
        <taxon>Oesophagostomum</taxon>
    </lineage>
</organism>